<feature type="compositionally biased region" description="Polar residues" evidence="1">
    <location>
        <begin position="1"/>
        <end position="10"/>
    </location>
</feature>
<dbReference type="OrthoDB" id="3210731at2759"/>
<dbReference type="EMBL" id="ML210147">
    <property type="protein sequence ID" value="TFK30067.1"/>
    <property type="molecule type" value="Genomic_DNA"/>
</dbReference>
<gene>
    <name evidence="2" type="ORF">FA15DRAFT_609138</name>
</gene>
<sequence length="1118" mass="120773">MPVPTTNTPLRNHRPLSPQYSAATPIRTISSSTSNYSAYTPTVTHIGGVQKLNVVTRVALEGGAKHGDDGASIKMFLKLSIPLDSAMPGTTIPLFPEENVKILSSQLHPLDNNSAPYNFSSTVSPLLHRAAKALNLPARSAETFQSVFGISHANGSTPSSSRMSKSESNSEMIPPVDEHYTGQILVSGYNVSYILPKSFPSQSRSFEDESYSRPTRSRRPSISERQAVQFMAAIDLWVPYVSRPPRSPYLLSIPTPRCLHNHIKLRIFPPNQTSGSAASLSSLEDEGGTWDLAADPHVTRGTSKRLARSRSFNSFADDESSDSSTAGFADGCGLQGTFPSAERIRIRWAAPSKSVHIHGINGRDGRRRVGAKQVKGEMTCVIRGRGLSVDSTHPKGILMDVHYTATCSGVWFPGVATLLGMDVGLEGKGSDISWAADSPAQWSVKGGVGFTGYDVGPSSTIPTNPNSRASSFESNSSNGQVPEGLAPSNHNRLNVPNPESRSSSTSSTSSLLRAPLPNANVMEYSFEGSGSSIGSNASYSSPPGTMSSIPSLPASTPSMGRGTTTSPSIPITIHLNMNDLVHPAKNVFTFTISGTIVVAPKSPLSRLNNDKEFKALDPTMLPKFSVLAADSESTSTLVRHEVDALNCVIEVYNPTGDIYRDAQAKKTVLRQGGFTKCGEDGGRIVLKYRDEFSSAASTSSSVANRTHNSVRAPSTASSRGLRETSAIPRVDVTVCPFTETGGWTRQQCYGVALKFPVPVSKDLSCLEFGFASNSTSKVKIISATVDGVLVDVSSEEVKKVEAQGNVTDFDSMNGREWANWVKLDVASLQGGDLVFEYVVKATSDKGKGKALGEFLDVLLPTFPLSINKLDVKIEVGSDTIVSVLETNLEHKVLGLRGNRLVHYSLTEFFSPRLVLSAKRQPEQRSPRIRYFVLSWILIILAAVWNTRSTRLGSINSHALPSLANYSDSVFTAEETVTTVVSTTTVTATTTMTATTQAPATYCRKTEDSQTQISPSYFPAPSSEPASEEHRTLSAPTQAKADTHPHSEDPQPSTTLSVTPMSSLSHAWHTIYSGFEIPWINRDFAESIDVKTKYEAVKQGVAVLWRYMRTIYHYPLEAP</sequence>
<feature type="compositionally biased region" description="Polar residues" evidence="1">
    <location>
        <begin position="542"/>
        <end position="562"/>
    </location>
</feature>
<dbReference type="Proteomes" id="UP000307440">
    <property type="component" value="Unassembled WGS sequence"/>
</dbReference>
<evidence type="ECO:0000256" key="1">
    <source>
        <dbReference type="SAM" id="MobiDB-lite"/>
    </source>
</evidence>
<feature type="region of interest" description="Disordered" evidence="1">
    <location>
        <begin position="532"/>
        <end position="567"/>
    </location>
</feature>
<dbReference type="AlphaFoldDB" id="A0A5C3LB40"/>
<feature type="compositionally biased region" description="Polar residues" evidence="1">
    <location>
        <begin position="488"/>
        <end position="499"/>
    </location>
</feature>
<organism evidence="2 3">
    <name type="scientific">Coprinopsis marcescibilis</name>
    <name type="common">Agaric fungus</name>
    <name type="synonym">Psathyrella marcescibilis</name>
    <dbReference type="NCBI Taxonomy" id="230819"/>
    <lineage>
        <taxon>Eukaryota</taxon>
        <taxon>Fungi</taxon>
        <taxon>Dikarya</taxon>
        <taxon>Basidiomycota</taxon>
        <taxon>Agaricomycotina</taxon>
        <taxon>Agaricomycetes</taxon>
        <taxon>Agaricomycetidae</taxon>
        <taxon>Agaricales</taxon>
        <taxon>Agaricineae</taxon>
        <taxon>Psathyrellaceae</taxon>
        <taxon>Coprinopsis</taxon>
    </lineage>
</organism>
<dbReference type="STRING" id="230819.A0A5C3LB40"/>
<feature type="region of interest" description="Disordered" evidence="1">
    <location>
        <begin position="1011"/>
        <end position="1058"/>
    </location>
</feature>
<feature type="compositionally biased region" description="Low complexity" evidence="1">
    <location>
        <begin position="466"/>
        <end position="478"/>
    </location>
</feature>
<proteinExistence type="predicted"/>
<feature type="compositionally biased region" description="Low complexity" evidence="1">
    <location>
        <begin position="500"/>
        <end position="512"/>
    </location>
</feature>
<accession>A0A5C3LB40</accession>
<keyword evidence="3" id="KW-1185">Reference proteome</keyword>
<feature type="region of interest" description="Disordered" evidence="1">
    <location>
        <begin position="201"/>
        <end position="223"/>
    </location>
</feature>
<evidence type="ECO:0000313" key="2">
    <source>
        <dbReference type="EMBL" id="TFK30067.1"/>
    </source>
</evidence>
<evidence type="ECO:0000313" key="3">
    <source>
        <dbReference type="Proteomes" id="UP000307440"/>
    </source>
</evidence>
<protein>
    <submittedName>
        <fullName evidence="2">Uncharacterized protein</fullName>
    </submittedName>
</protein>
<feature type="region of interest" description="Disordered" evidence="1">
    <location>
        <begin position="1"/>
        <end position="23"/>
    </location>
</feature>
<feature type="compositionally biased region" description="Polar residues" evidence="1">
    <location>
        <begin position="704"/>
        <end position="718"/>
    </location>
</feature>
<feature type="region of interest" description="Disordered" evidence="1">
    <location>
        <begin position="456"/>
        <end position="512"/>
    </location>
</feature>
<feature type="region of interest" description="Disordered" evidence="1">
    <location>
        <begin position="699"/>
        <end position="722"/>
    </location>
</feature>
<reference evidence="2 3" key="1">
    <citation type="journal article" date="2019" name="Nat. Ecol. Evol.">
        <title>Megaphylogeny resolves global patterns of mushroom evolution.</title>
        <authorList>
            <person name="Varga T."/>
            <person name="Krizsan K."/>
            <person name="Foldi C."/>
            <person name="Dima B."/>
            <person name="Sanchez-Garcia M."/>
            <person name="Sanchez-Ramirez S."/>
            <person name="Szollosi G.J."/>
            <person name="Szarkandi J.G."/>
            <person name="Papp V."/>
            <person name="Albert L."/>
            <person name="Andreopoulos W."/>
            <person name="Angelini C."/>
            <person name="Antonin V."/>
            <person name="Barry K.W."/>
            <person name="Bougher N.L."/>
            <person name="Buchanan P."/>
            <person name="Buyck B."/>
            <person name="Bense V."/>
            <person name="Catcheside P."/>
            <person name="Chovatia M."/>
            <person name="Cooper J."/>
            <person name="Damon W."/>
            <person name="Desjardin D."/>
            <person name="Finy P."/>
            <person name="Geml J."/>
            <person name="Haridas S."/>
            <person name="Hughes K."/>
            <person name="Justo A."/>
            <person name="Karasinski D."/>
            <person name="Kautmanova I."/>
            <person name="Kiss B."/>
            <person name="Kocsube S."/>
            <person name="Kotiranta H."/>
            <person name="LaButti K.M."/>
            <person name="Lechner B.E."/>
            <person name="Liimatainen K."/>
            <person name="Lipzen A."/>
            <person name="Lukacs Z."/>
            <person name="Mihaltcheva S."/>
            <person name="Morgado L.N."/>
            <person name="Niskanen T."/>
            <person name="Noordeloos M.E."/>
            <person name="Ohm R.A."/>
            <person name="Ortiz-Santana B."/>
            <person name="Ovrebo C."/>
            <person name="Racz N."/>
            <person name="Riley R."/>
            <person name="Savchenko A."/>
            <person name="Shiryaev A."/>
            <person name="Soop K."/>
            <person name="Spirin V."/>
            <person name="Szebenyi C."/>
            <person name="Tomsovsky M."/>
            <person name="Tulloss R.E."/>
            <person name="Uehling J."/>
            <person name="Grigoriev I.V."/>
            <person name="Vagvolgyi C."/>
            <person name="Papp T."/>
            <person name="Martin F.M."/>
            <person name="Miettinen O."/>
            <person name="Hibbett D.S."/>
            <person name="Nagy L.G."/>
        </authorList>
    </citation>
    <scope>NUCLEOTIDE SEQUENCE [LARGE SCALE GENOMIC DNA]</scope>
    <source>
        <strain evidence="2 3">CBS 121175</strain>
    </source>
</reference>
<feature type="compositionally biased region" description="Polar residues" evidence="1">
    <location>
        <begin position="1049"/>
        <end position="1058"/>
    </location>
</feature>
<name>A0A5C3LB40_COPMA</name>
<feature type="compositionally biased region" description="Low complexity" evidence="1">
    <location>
        <begin position="532"/>
        <end position="541"/>
    </location>
</feature>